<accession>A0A382Y3E5</accession>
<protein>
    <submittedName>
        <fullName evidence="1">Uncharacterized protein</fullName>
    </submittedName>
</protein>
<gene>
    <name evidence="1" type="ORF">METZ01_LOCUS429872</name>
</gene>
<dbReference type="AlphaFoldDB" id="A0A382Y3E5"/>
<name>A0A382Y3E5_9ZZZZ</name>
<reference evidence="1" key="1">
    <citation type="submission" date="2018-05" db="EMBL/GenBank/DDBJ databases">
        <authorList>
            <person name="Lanie J.A."/>
            <person name="Ng W.-L."/>
            <person name="Kazmierczak K.M."/>
            <person name="Andrzejewski T.M."/>
            <person name="Davidsen T.M."/>
            <person name="Wayne K.J."/>
            <person name="Tettelin H."/>
            <person name="Glass J.I."/>
            <person name="Rusch D."/>
            <person name="Podicherti R."/>
            <person name="Tsui H.-C.T."/>
            <person name="Winkler M.E."/>
        </authorList>
    </citation>
    <scope>NUCLEOTIDE SEQUENCE</scope>
</reference>
<sequence length="25" mass="2838">PPGLKSKNLDSKSYKANFKVVIKYI</sequence>
<feature type="non-terminal residue" evidence="1">
    <location>
        <position position="1"/>
    </location>
</feature>
<dbReference type="EMBL" id="UINC01172114">
    <property type="protein sequence ID" value="SVD77018.1"/>
    <property type="molecule type" value="Genomic_DNA"/>
</dbReference>
<proteinExistence type="predicted"/>
<evidence type="ECO:0000313" key="1">
    <source>
        <dbReference type="EMBL" id="SVD77018.1"/>
    </source>
</evidence>
<organism evidence="1">
    <name type="scientific">marine metagenome</name>
    <dbReference type="NCBI Taxonomy" id="408172"/>
    <lineage>
        <taxon>unclassified sequences</taxon>
        <taxon>metagenomes</taxon>
        <taxon>ecological metagenomes</taxon>
    </lineage>
</organism>